<name>A0A0N4UIP4_DRAME</name>
<evidence type="ECO:0000313" key="3">
    <source>
        <dbReference type="Proteomes" id="UP000274756"/>
    </source>
</evidence>
<evidence type="ECO:0000313" key="4">
    <source>
        <dbReference type="WBParaSite" id="DME_0000748201-mRNA-1"/>
    </source>
</evidence>
<keyword evidence="3" id="KW-1185">Reference proteome</keyword>
<reference evidence="1 3" key="2">
    <citation type="submission" date="2018-11" db="EMBL/GenBank/DDBJ databases">
        <authorList>
            <consortium name="Pathogen Informatics"/>
        </authorList>
    </citation>
    <scope>NUCLEOTIDE SEQUENCE [LARGE SCALE GENOMIC DNA]</scope>
</reference>
<dbReference type="Proteomes" id="UP000038040">
    <property type="component" value="Unplaced"/>
</dbReference>
<dbReference type="WBParaSite" id="DME_0000748201-mRNA-1">
    <property type="protein sequence ID" value="DME_0000748201-mRNA-1"/>
    <property type="gene ID" value="DME_0000748201"/>
</dbReference>
<gene>
    <name evidence="1" type="ORF">DME_LOCUS1775</name>
</gene>
<organism evidence="2 4">
    <name type="scientific">Dracunculus medinensis</name>
    <name type="common">Guinea worm</name>
    <dbReference type="NCBI Taxonomy" id="318479"/>
    <lineage>
        <taxon>Eukaryota</taxon>
        <taxon>Metazoa</taxon>
        <taxon>Ecdysozoa</taxon>
        <taxon>Nematoda</taxon>
        <taxon>Chromadorea</taxon>
        <taxon>Rhabditida</taxon>
        <taxon>Spirurina</taxon>
        <taxon>Dracunculoidea</taxon>
        <taxon>Dracunculidae</taxon>
        <taxon>Dracunculus</taxon>
    </lineage>
</organism>
<proteinExistence type="predicted"/>
<protein>
    <submittedName>
        <fullName evidence="1 4">Uncharacterized protein</fullName>
    </submittedName>
</protein>
<evidence type="ECO:0000313" key="2">
    <source>
        <dbReference type="Proteomes" id="UP000038040"/>
    </source>
</evidence>
<reference evidence="4" key="1">
    <citation type="submission" date="2017-02" db="UniProtKB">
        <authorList>
            <consortium name="WormBaseParasite"/>
        </authorList>
    </citation>
    <scope>IDENTIFICATION</scope>
</reference>
<evidence type="ECO:0000313" key="1">
    <source>
        <dbReference type="EMBL" id="VDN51802.1"/>
    </source>
</evidence>
<dbReference type="OrthoDB" id="5833144at2759"/>
<dbReference type="AlphaFoldDB" id="A0A0N4UIP4"/>
<dbReference type="Proteomes" id="UP000274756">
    <property type="component" value="Unassembled WGS sequence"/>
</dbReference>
<sequence>MKKLQPKEPVRTVTPVRPVTPVMPIDDIRHPKFIQPFDALPLTIPRIDITRNFGINSPTSRSISSFNEQVPSPHSLASNDRSLHSAYFSPTSPSINSGSIPMKKIIKKSRWLSVHDGKPVSPFIETVAYVPYYANPYSYEDDRSTDFLYREPQRYYRQYSDSYLRYADECSIFVENPLYRD</sequence>
<accession>A0A0N4UIP4</accession>
<dbReference type="EMBL" id="UYYG01000031">
    <property type="protein sequence ID" value="VDN51802.1"/>
    <property type="molecule type" value="Genomic_DNA"/>
</dbReference>